<dbReference type="OrthoDB" id="8656820at2"/>
<keyword evidence="2" id="KW-1185">Reference proteome</keyword>
<dbReference type="Proteomes" id="UP000289184">
    <property type="component" value="Unassembled WGS sequence"/>
</dbReference>
<dbReference type="InterPro" id="IPR010261">
    <property type="entry name" value="Tir_chaperone"/>
</dbReference>
<dbReference type="Pfam" id="PF05932">
    <property type="entry name" value="CesT"/>
    <property type="match status" value="1"/>
</dbReference>
<evidence type="ECO:0000313" key="2">
    <source>
        <dbReference type="Proteomes" id="UP000289184"/>
    </source>
</evidence>
<dbReference type="AlphaFoldDB" id="A0A446CCX9"/>
<dbReference type="Gene3D" id="3.30.1460.10">
    <property type="match status" value="1"/>
</dbReference>
<dbReference type="EMBL" id="UFQB01000007">
    <property type="protein sequence ID" value="SSW65718.1"/>
    <property type="molecule type" value="Genomic_DNA"/>
</dbReference>
<organism evidence="1 2">
    <name type="scientific">Achromobacter agilis</name>
    <dbReference type="NCBI Taxonomy" id="1353888"/>
    <lineage>
        <taxon>Bacteria</taxon>
        <taxon>Pseudomonadati</taxon>
        <taxon>Pseudomonadota</taxon>
        <taxon>Betaproteobacteria</taxon>
        <taxon>Burkholderiales</taxon>
        <taxon>Alcaligenaceae</taxon>
        <taxon>Achromobacter</taxon>
    </lineage>
</organism>
<accession>A0A446CCX9</accession>
<name>A0A446CCX9_9BURK</name>
<proteinExistence type="predicted"/>
<sequence>MSKQNLQTLLQRIGQMVGIPDLALDDDGHCQLRLDGKLDIAIEFVEDGEQAVFTARCGAFGDHNRARVLQQIADANFYWTGSGGGTLSTNSREGMVYLQFREPTTQMDQARLEKLLQALVMNAERWAGRLADAVSDSSLAPETAPETALPGGMLASWA</sequence>
<reference evidence="1 2" key="1">
    <citation type="submission" date="2018-07" db="EMBL/GenBank/DDBJ databases">
        <authorList>
            <person name="Peeters C."/>
        </authorList>
    </citation>
    <scope>NUCLEOTIDE SEQUENCE [LARGE SCALE GENOMIC DNA]</scope>
    <source>
        <strain evidence="1 2">LMG 3411</strain>
    </source>
</reference>
<dbReference type="GO" id="GO:0030254">
    <property type="term" value="P:protein secretion by the type III secretion system"/>
    <property type="evidence" value="ECO:0007669"/>
    <property type="project" value="InterPro"/>
</dbReference>
<dbReference type="RefSeq" id="WP_129527413.1">
    <property type="nucleotide sequence ID" value="NZ_UFQB01000007.1"/>
</dbReference>
<protein>
    <submittedName>
        <fullName evidence="1">Uncharacterized protein</fullName>
    </submittedName>
</protein>
<gene>
    <name evidence="1" type="ORF">AGI3411_02196</name>
</gene>
<dbReference type="SUPFAM" id="SSF69635">
    <property type="entry name" value="Type III secretory system chaperone-like"/>
    <property type="match status" value="1"/>
</dbReference>
<evidence type="ECO:0000313" key="1">
    <source>
        <dbReference type="EMBL" id="SSW65718.1"/>
    </source>
</evidence>
<dbReference type="CDD" id="cd16364">
    <property type="entry name" value="T3SC_I-like"/>
    <property type="match status" value="1"/>
</dbReference>